<keyword evidence="9" id="KW-0067">ATP-binding</keyword>
<evidence type="ECO:0000256" key="12">
    <source>
        <dbReference type="ARBA" id="ARBA00022918"/>
    </source>
</evidence>
<feature type="region of interest" description="Disordered" evidence="16">
    <location>
        <begin position="422"/>
        <end position="467"/>
    </location>
</feature>
<keyword evidence="13" id="KW-0239">DNA-directed DNA polymerase</keyword>
<dbReference type="Pfam" id="PF14223">
    <property type="entry name" value="Retrotran_gag_2"/>
    <property type="match status" value="1"/>
</dbReference>
<evidence type="ECO:0000259" key="17">
    <source>
        <dbReference type="PROSITE" id="PS50994"/>
    </source>
</evidence>
<dbReference type="GO" id="GO:0005524">
    <property type="term" value="F:ATP binding"/>
    <property type="evidence" value="ECO:0007669"/>
    <property type="project" value="UniProtKB-KW"/>
</dbReference>
<dbReference type="OrthoDB" id="413361at2759"/>
<feature type="region of interest" description="Disordered" evidence="16">
    <location>
        <begin position="1"/>
        <end position="20"/>
    </location>
</feature>
<feature type="region of interest" description="Disordered" evidence="16">
    <location>
        <begin position="919"/>
        <end position="955"/>
    </location>
</feature>
<organism evidence="18 19">
    <name type="scientific">Daphnia galeata</name>
    <dbReference type="NCBI Taxonomy" id="27404"/>
    <lineage>
        <taxon>Eukaryota</taxon>
        <taxon>Metazoa</taxon>
        <taxon>Ecdysozoa</taxon>
        <taxon>Arthropoda</taxon>
        <taxon>Crustacea</taxon>
        <taxon>Branchiopoda</taxon>
        <taxon>Diplostraca</taxon>
        <taxon>Cladocera</taxon>
        <taxon>Anomopoda</taxon>
        <taxon>Daphniidae</taxon>
        <taxon>Daphnia</taxon>
    </lineage>
</organism>
<evidence type="ECO:0000313" key="18">
    <source>
        <dbReference type="EMBL" id="CAH0108011.1"/>
    </source>
</evidence>
<evidence type="ECO:0000256" key="4">
    <source>
        <dbReference type="ARBA" id="ARBA00022722"/>
    </source>
</evidence>
<feature type="region of interest" description="Disordered" evidence="16">
    <location>
        <begin position="326"/>
        <end position="392"/>
    </location>
</feature>
<protein>
    <recommendedName>
        <fullName evidence="17">Integrase catalytic domain-containing protein</fullName>
    </recommendedName>
</protein>
<dbReference type="Pfam" id="PF13976">
    <property type="entry name" value="gag_pre-integrs"/>
    <property type="match status" value="1"/>
</dbReference>
<evidence type="ECO:0000256" key="15">
    <source>
        <dbReference type="ARBA" id="ARBA00023172"/>
    </source>
</evidence>
<evidence type="ECO:0000256" key="6">
    <source>
        <dbReference type="ARBA" id="ARBA00022741"/>
    </source>
</evidence>
<dbReference type="Pfam" id="PF25597">
    <property type="entry name" value="SH3_retrovirus"/>
    <property type="match status" value="1"/>
</dbReference>
<keyword evidence="10" id="KW-0460">Magnesium</keyword>
<proteinExistence type="predicted"/>
<keyword evidence="8" id="KW-0378">Hydrolase</keyword>
<evidence type="ECO:0000256" key="2">
    <source>
        <dbReference type="ARBA" id="ARBA00022612"/>
    </source>
</evidence>
<dbReference type="GO" id="GO:0008233">
    <property type="term" value="F:peptidase activity"/>
    <property type="evidence" value="ECO:0007669"/>
    <property type="project" value="UniProtKB-KW"/>
</dbReference>
<evidence type="ECO:0000256" key="16">
    <source>
        <dbReference type="SAM" id="MobiDB-lite"/>
    </source>
</evidence>
<keyword evidence="5" id="KW-0479">Metal-binding</keyword>
<keyword evidence="12" id="KW-0695">RNA-directed DNA polymerase</keyword>
<feature type="compositionally biased region" description="Basic and acidic residues" evidence="16">
    <location>
        <begin position="442"/>
        <end position="452"/>
    </location>
</feature>
<dbReference type="InterPro" id="IPR001584">
    <property type="entry name" value="Integrase_cat-core"/>
</dbReference>
<keyword evidence="3" id="KW-0645">Protease</keyword>
<keyword evidence="11" id="KW-0229">DNA integration</keyword>
<dbReference type="Gene3D" id="3.30.420.10">
    <property type="entry name" value="Ribonuclease H-like superfamily/Ribonuclease H"/>
    <property type="match status" value="1"/>
</dbReference>
<dbReference type="GO" id="GO:0004519">
    <property type="term" value="F:endonuclease activity"/>
    <property type="evidence" value="ECO:0007669"/>
    <property type="project" value="UniProtKB-KW"/>
</dbReference>
<dbReference type="PANTHER" id="PTHR42648">
    <property type="entry name" value="TRANSPOSASE, PUTATIVE-RELATED"/>
    <property type="match status" value="1"/>
</dbReference>
<dbReference type="GO" id="GO:0006508">
    <property type="term" value="P:proteolysis"/>
    <property type="evidence" value="ECO:0007669"/>
    <property type="project" value="UniProtKB-KW"/>
</dbReference>
<keyword evidence="19" id="KW-1185">Reference proteome</keyword>
<dbReference type="InterPro" id="IPR012337">
    <property type="entry name" value="RNaseH-like_sf"/>
</dbReference>
<dbReference type="GO" id="GO:0015074">
    <property type="term" value="P:DNA integration"/>
    <property type="evidence" value="ECO:0007669"/>
    <property type="project" value="UniProtKB-KW"/>
</dbReference>
<evidence type="ECO:0000256" key="8">
    <source>
        <dbReference type="ARBA" id="ARBA00022801"/>
    </source>
</evidence>
<dbReference type="AlphaFoldDB" id="A0A8J2WI35"/>
<dbReference type="Pfam" id="PF00665">
    <property type="entry name" value="rve"/>
    <property type="match status" value="1"/>
</dbReference>
<evidence type="ECO:0000256" key="1">
    <source>
        <dbReference type="ARBA" id="ARBA00002180"/>
    </source>
</evidence>
<name>A0A8J2WI35_9CRUS</name>
<evidence type="ECO:0000256" key="3">
    <source>
        <dbReference type="ARBA" id="ARBA00022670"/>
    </source>
</evidence>
<dbReference type="GO" id="GO:0006310">
    <property type="term" value="P:DNA recombination"/>
    <property type="evidence" value="ECO:0007669"/>
    <property type="project" value="UniProtKB-KW"/>
</dbReference>
<keyword evidence="7" id="KW-0255">Endonuclease</keyword>
<dbReference type="InterPro" id="IPR036397">
    <property type="entry name" value="RNaseH_sf"/>
</dbReference>
<dbReference type="InterPro" id="IPR039537">
    <property type="entry name" value="Retrotran_Ty1/copia-like"/>
</dbReference>
<dbReference type="GO" id="GO:0003887">
    <property type="term" value="F:DNA-directed DNA polymerase activity"/>
    <property type="evidence" value="ECO:0007669"/>
    <property type="project" value="UniProtKB-KW"/>
</dbReference>
<feature type="compositionally biased region" description="Polar residues" evidence="16">
    <location>
        <begin position="334"/>
        <end position="348"/>
    </location>
</feature>
<evidence type="ECO:0000256" key="10">
    <source>
        <dbReference type="ARBA" id="ARBA00022842"/>
    </source>
</evidence>
<dbReference type="PANTHER" id="PTHR42648:SF11">
    <property type="entry name" value="TRANSPOSON TY4-P GAG-POL POLYPROTEIN"/>
    <property type="match status" value="1"/>
</dbReference>
<dbReference type="PROSITE" id="PS50994">
    <property type="entry name" value="INTEGRASE"/>
    <property type="match status" value="1"/>
</dbReference>
<keyword evidence="15" id="KW-0233">DNA recombination</keyword>
<dbReference type="InterPro" id="IPR054722">
    <property type="entry name" value="PolX-like_BBD"/>
</dbReference>
<dbReference type="Proteomes" id="UP000789390">
    <property type="component" value="Unassembled WGS sequence"/>
</dbReference>
<keyword evidence="4" id="KW-0540">Nuclease</keyword>
<dbReference type="InterPro" id="IPR057670">
    <property type="entry name" value="SH3_retrovirus"/>
</dbReference>
<reference evidence="18" key="1">
    <citation type="submission" date="2021-11" db="EMBL/GenBank/DDBJ databases">
        <authorList>
            <person name="Schell T."/>
        </authorList>
    </citation>
    <scope>NUCLEOTIDE SEQUENCE</scope>
    <source>
        <strain evidence="18">M5</strain>
    </source>
</reference>
<evidence type="ECO:0000256" key="5">
    <source>
        <dbReference type="ARBA" id="ARBA00022723"/>
    </source>
</evidence>
<dbReference type="GO" id="GO:0046872">
    <property type="term" value="F:metal ion binding"/>
    <property type="evidence" value="ECO:0007669"/>
    <property type="project" value="UniProtKB-KW"/>
</dbReference>
<evidence type="ECO:0000256" key="11">
    <source>
        <dbReference type="ARBA" id="ARBA00022908"/>
    </source>
</evidence>
<feature type="compositionally biased region" description="Polar residues" evidence="16">
    <location>
        <begin position="428"/>
        <end position="441"/>
    </location>
</feature>
<evidence type="ECO:0000256" key="14">
    <source>
        <dbReference type="ARBA" id="ARBA00023113"/>
    </source>
</evidence>
<accession>A0A8J2WI35</accession>
<dbReference type="Pfam" id="PF22936">
    <property type="entry name" value="Pol_BBD"/>
    <property type="match status" value="1"/>
</dbReference>
<sequence>MAADSLIDSNVDHNGTSMNGKNIPGLAMGHRQSSAVDLQSNVMKVPSSPWDIIATISGHTWSNQAVKGKLLEFPEVENQAVTLSQGYTQTFGFSNRQMKGCICKRLTSYGPRVYVMANAIVTNSFKDVSHLPKFNGQNFTEWKYEFQSMMEQLGLKALLEAPPGGVLEVIPIEIRVENAITNQANIDAWRMRDITCRNYILATTDQSQKILLYPCTTAREMWVKLTSQHAARADDTIHQRWQELYDYKYDSEKNVTSYINGILSIANQLREMNEQVPERQILNKILAALPPTFRMVRSAWTVVPVNERTIDNLSRRLVAEESVIASYESESKNETSTAFRAHNSSNQRPRGGHQAGKGGYPGLRGHKFDARRGTSYSNNTGYHHNQRERPKSNQEFECALCERDTHKTEDCRKLAKAREILKRGKGSNMKNQDSAFPASTSKDQDSATSDHELYEEETSPAPSSRKDSAFPAAACYAARSILDWFADSGATQHMTNQKALLKNYKPISPGSWTVSGIGETSLDVYGVGDAEVTVNVNGEDRVIIIHKILHVPRLGTNLFSIGTATENGMEAVFIDNQVFFFRNGKVEITGKRAGRTLYHLNIRSHINERDAAYSATKGTSMAVWHQRLAHVNTKTIRRMFTQGIVDGLDLHQTPEEKSSPCWGCAEGKMHRTSFKEGRNRATRLGELIHSDVCGPMSTPTLTGSNYYVTFKDDFSGWVVVNFMNKKSEVPQLFRQFAATVRNKTNYNVLTLRSDNGGEYSSNEFITWLLEMGIQHEKSVPNTPEQNGVAERENRTLMEAARCMLHGSKQPLFLWGEAVAYATYILNRVPTNESRTTPYQAWNGRKPDVSHIKKFGSKVFVHIPDGKRSKLDPKAVEGVLVGHCEHTKGYRIYIPEQRKVIISRDVIIDEAVPPRYDQATTVPRQNQAERGMETEQNTEKRPLVTPLRDPKEPGVEDQPVVAMEMGDHNHIENEQALKTLCSALMQLSVKNKSRRQTERN</sequence>
<feature type="domain" description="Integrase catalytic" evidence="17">
    <location>
        <begin position="680"/>
        <end position="845"/>
    </location>
</feature>
<evidence type="ECO:0000313" key="19">
    <source>
        <dbReference type="Proteomes" id="UP000789390"/>
    </source>
</evidence>
<feature type="compositionally biased region" description="Polar residues" evidence="16">
    <location>
        <begin position="374"/>
        <end position="383"/>
    </location>
</feature>
<feature type="compositionally biased region" description="Gly residues" evidence="16">
    <location>
        <begin position="353"/>
        <end position="362"/>
    </location>
</feature>
<dbReference type="GO" id="GO:0003676">
    <property type="term" value="F:nucleic acid binding"/>
    <property type="evidence" value="ECO:0007669"/>
    <property type="project" value="InterPro"/>
</dbReference>
<keyword evidence="6" id="KW-0547">Nucleotide-binding</keyword>
<dbReference type="GO" id="GO:0003964">
    <property type="term" value="F:RNA-directed DNA polymerase activity"/>
    <property type="evidence" value="ECO:0007669"/>
    <property type="project" value="UniProtKB-KW"/>
</dbReference>
<dbReference type="InterPro" id="IPR025724">
    <property type="entry name" value="GAG-pre-integrase_dom"/>
</dbReference>
<gene>
    <name evidence="18" type="ORF">DGAL_LOCUS11375</name>
</gene>
<keyword evidence="2" id="KW-1188">Viral release from host cell</keyword>
<evidence type="ECO:0000256" key="13">
    <source>
        <dbReference type="ARBA" id="ARBA00022932"/>
    </source>
</evidence>
<dbReference type="EMBL" id="CAKKLH010000281">
    <property type="protein sequence ID" value="CAH0108011.1"/>
    <property type="molecule type" value="Genomic_DNA"/>
</dbReference>
<dbReference type="SUPFAM" id="SSF53098">
    <property type="entry name" value="Ribonuclease H-like"/>
    <property type="match status" value="1"/>
</dbReference>
<comment type="caution">
    <text evidence="18">The sequence shown here is derived from an EMBL/GenBank/DDBJ whole genome shotgun (WGS) entry which is preliminary data.</text>
</comment>
<keyword evidence="13" id="KW-0808">Transferase</keyword>
<keyword evidence="14" id="KW-0917">Virion maturation</keyword>
<keyword evidence="13" id="KW-0548">Nucleotidyltransferase</keyword>
<evidence type="ECO:0000256" key="9">
    <source>
        <dbReference type="ARBA" id="ARBA00022840"/>
    </source>
</evidence>
<evidence type="ECO:0000256" key="7">
    <source>
        <dbReference type="ARBA" id="ARBA00022759"/>
    </source>
</evidence>
<feature type="compositionally biased region" description="Basic and acidic residues" evidence="16">
    <location>
        <begin position="929"/>
        <end position="953"/>
    </location>
</feature>
<comment type="function">
    <text evidence="1">The aspartyl protease (PR) mediates the proteolytic cleavages of the Gag and Gag-Pol polyproteins after assembly of the VLP.</text>
</comment>